<protein>
    <submittedName>
        <fullName evidence="2">Helix-turn-helix domain-containing protein</fullName>
    </submittedName>
</protein>
<organism evidence="2 3">
    <name type="scientific">Microbacterium sufflavum</name>
    <dbReference type="NCBI Taxonomy" id="2851649"/>
    <lineage>
        <taxon>Bacteria</taxon>
        <taxon>Bacillati</taxon>
        <taxon>Actinomycetota</taxon>
        <taxon>Actinomycetes</taxon>
        <taxon>Micrococcales</taxon>
        <taxon>Microbacteriaceae</taxon>
        <taxon>Microbacterium</taxon>
    </lineage>
</organism>
<keyword evidence="3" id="KW-1185">Reference proteome</keyword>
<name>A0ABY4IC26_9MICO</name>
<sequence length="99" mass="11043">MKIEKKPAGAKWREELLTKITAELDAGRIVTIDVQTPVMTPQQVARELGLSRTTVLRRIESGELRASKRGNRNVITVADFERFRAAYLGDLGTALADDF</sequence>
<dbReference type="InterPro" id="IPR041657">
    <property type="entry name" value="HTH_17"/>
</dbReference>
<dbReference type="NCBIfam" id="TIGR01764">
    <property type="entry name" value="excise"/>
    <property type="match status" value="1"/>
</dbReference>
<evidence type="ECO:0000313" key="3">
    <source>
        <dbReference type="Proteomes" id="UP000831467"/>
    </source>
</evidence>
<dbReference type="EMBL" id="CP078076">
    <property type="protein sequence ID" value="UPL10305.1"/>
    <property type="molecule type" value="Genomic_DNA"/>
</dbReference>
<dbReference type="InterPro" id="IPR009061">
    <property type="entry name" value="DNA-bd_dom_put_sf"/>
</dbReference>
<evidence type="ECO:0000313" key="2">
    <source>
        <dbReference type="EMBL" id="UPL10305.1"/>
    </source>
</evidence>
<dbReference type="Proteomes" id="UP000831467">
    <property type="component" value="Chromosome"/>
</dbReference>
<dbReference type="Pfam" id="PF12728">
    <property type="entry name" value="HTH_17"/>
    <property type="match status" value="1"/>
</dbReference>
<reference evidence="2 3" key="1">
    <citation type="submission" date="2021-06" db="EMBL/GenBank/DDBJ databases">
        <title>Genome-based taxonomic framework of Microbacterium strains isolated from marine environment, the description of four new species and reclassification of four preexisting species.</title>
        <authorList>
            <person name="Lee S.D."/>
            <person name="Kim S.-M."/>
            <person name="Byeon Y.-S."/>
            <person name="Yang H.L."/>
            <person name="Kim I.S."/>
        </authorList>
    </citation>
    <scope>NUCLEOTIDE SEQUENCE [LARGE SCALE GENOMIC DNA]</scope>
    <source>
        <strain evidence="2 3">SSW1-51</strain>
    </source>
</reference>
<feature type="domain" description="Helix-turn-helix" evidence="1">
    <location>
        <begin position="38"/>
        <end position="85"/>
    </location>
</feature>
<gene>
    <name evidence="2" type="ORF">KV394_03910</name>
</gene>
<accession>A0ABY4IC26</accession>
<proteinExistence type="predicted"/>
<dbReference type="InterPro" id="IPR010093">
    <property type="entry name" value="SinI_DNA-bd"/>
</dbReference>
<evidence type="ECO:0000259" key="1">
    <source>
        <dbReference type="Pfam" id="PF12728"/>
    </source>
</evidence>
<dbReference type="SUPFAM" id="SSF46955">
    <property type="entry name" value="Putative DNA-binding domain"/>
    <property type="match status" value="1"/>
</dbReference>